<evidence type="ECO:0000259" key="2">
    <source>
        <dbReference type="Pfam" id="PF03807"/>
    </source>
</evidence>
<dbReference type="InterPro" id="IPR031663">
    <property type="entry name" value="PGDH_C"/>
</dbReference>
<comment type="caution">
    <text evidence="4">The sequence shown here is derived from an EMBL/GenBank/DDBJ whole genome shotgun (WGS) entry which is preliminary data.</text>
</comment>
<dbReference type="PANTHER" id="PTHR21363">
    <property type="entry name" value="PREPHENATE DEHYDROGENASE"/>
    <property type="match status" value="1"/>
</dbReference>
<dbReference type="Proteomes" id="UP000325372">
    <property type="component" value="Unassembled WGS sequence"/>
</dbReference>
<evidence type="ECO:0000313" key="5">
    <source>
        <dbReference type="Proteomes" id="UP000325372"/>
    </source>
</evidence>
<dbReference type="EMBL" id="VYXP01000005">
    <property type="protein sequence ID" value="KAA9131563.1"/>
    <property type="molecule type" value="Genomic_DNA"/>
</dbReference>
<dbReference type="InterPro" id="IPR028939">
    <property type="entry name" value="P5C_Rdtase_cat_N"/>
</dbReference>
<proteinExistence type="predicted"/>
<dbReference type="PANTHER" id="PTHR21363:SF0">
    <property type="entry name" value="PREPHENATE DEHYDROGENASE [NADP(+)]"/>
    <property type="match status" value="1"/>
</dbReference>
<name>A0A5N0T941_9GAMM</name>
<evidence type="ECO:0000313" key="4">
    <source>
        <dbReference type="EMBL" id="KAA9131563.1"/>
    </source>
</evidence>
<feature type="domain" description="Phosphogluconate dehydrogenase (decarboxylating) C-terminal" evidence="3">
    <location>
        <begin position="126"/>
        <end position="280"/>
    </location>
</feature>
<evidence type="ECO:0000256" key="1">
    <source>
        <dbReference type="ARBA" id="ARBA00023002"/>
    </source>
</evidence>
<organism evidence="4 5">
    <name type="scientific">Marinihelvus fidelis</name>
    <dbReference type="NCBI Taxonomy" id="2613842"/>
    <lineage>
        <taxon>Bacteria</taxon>
        <taxon>Pseudomonadati</taxon>
        <taxon>Pseudomonadota</taxon>
        <taxon>Gammaproteobacteria</taxon>
        <taxon>Chromatiales</taxon>
        <taxon>Wenzhouxiangellaceae</taxon>
        <taxon>Marinihelvus</taxon>
    </lineage>
</organism>
<reference evidence="4 5" key="1">
    <citation type="submission" date="2019-09" db="EMBL/GenBank/DDBJ databases">
        <title>Wenzhouxiangella sp. Genome sequencing and assembly.</title>
        <authorList>
            <person name="Zhang R."/>
        </authorList>
    </citation>
    <scope>NUCLEOTIDE SEQUENCE [LARGE SCALE GENOMIC DNA]</scope>
    <source>
        <strain evidence="4 5">W260</strain>
    </source>
</reference>
<dbReference type="Gene3D" id="1.10.3640.10">
    <property type="entry name" value="Semialdehyde dehydrogenase-like, C-terminal"/>
    <property type="match status" value="1"/>
</dbReference>
<dbReference type="SUPFAM" id="SSF51735">
    <property type="entry name" value="NAD(P)-binding Rossmann-fold domains"/>
    <property type="match status" value="1"/>
</dbReference>
<dbReference type="GO" id="GO:0070403">
    <property type="term" value="F:NAD+ binding"/>
    <property type="evidence" value="ECO:0007669"/>
    <property type="project" value="TreeGrafter"/>
</dbReference>
<feature type="domain" description="Pyrroline-5-carboxylate reductase catalytic N-terminal" evidence="2">
    <location>
        <begin position="8"/>
        <end position="94"/>
    </location>
</feature>
<dbReference type="InterPro" id="IPR050812">
    <property type="entry name" value="Preph/Arog_dehydrog"/>
</dbReference>
<protein>
    <submittedName>
        <fullName evidence="4">Semialdehyde dehydrogenase</fullName>
    </submittedName>
</protein>
<gene>
    <name evidence="4" type="ORF">F3N42_09610</name>
</gene>
<sequence>MSTNQLKTVAVIGAGGKMGFRISSNLSESGLDIRHVERNPNGRQRLFDELGVECIDADTAVEGADVVILAVPDTLIRQVSHQLAPALKPGTMVVVLDAAAPFAGHLPDRDDLAYFVTHPCHPSIFNDESDPDARRDFFGGDKARQAVVSSLMQGPEEAWDTGEAIARLIYAPVTDTYRLTVEQMALLEPGLSETVCATLLVTLREALDEVVARGVPKDAARAFLLGHMNILSAVIFDEIEGRFSDACYQAIKYGKPDLVQPDWKKVFEPDALAASIRRIT</sequence>
<dbReference type="Pfam" id="PF16896">
    <property type="entry name" value="PGDH_C"/>
    <property type="match status" value="1"/>
</dbReference>
<evidence type="ECO:0000259" key="3">
    <source>
        <dbReference type="Pfam" id="PF16896"/>
    </source>
</evidence>
<keyword evidence="1" id="KW-0560">Oxidoreductase</keyword>
<dbReference type="GO" id="GO:0008977">
    <property type="term" value="F:prephenate dehydrogenase (NAD+) activity"/>
    <property type="evidence" value="ECO:0007669"/>
    <property type="project" value="TreeGrafter"/>
</dbReference>
<accession>A0A5N0T941</accession>
<dbReference type="Gene3D" id="3.40.50.720">
    <property type="entry name" value="NAD(P)-binding Rossmann-like Domain"/>
    <property type="match status" value="1"/>
</dbReference>
<dbReference type="Pfam" id="PF03807">
    <property type="entry name" value="F420_oxidored"/>
    <property type="match status" value="1"/>
</dbReference>
<dbReference type="AlphaFoldDB" id="A0A5N0T941"/>
<keyword evidence="5" id="KW-1185">Reference proteome</keyword>
<dbReference type="InterPro" id="IPR036291">
    <property type="entry name" value="NAD(P)-bd_dom_sf"/>
</dbReference>
<dbReference type="RefSeq" id="WP_150864212.1">
    <property type="nucleotide sequence ID" value="NZ_VYXP01000005.1"/>
</dbReference>
<dbReference type="GO" id="GO:0006571">
    <property type="term" value="P:tyrosine biosynthetic process"/>
    <property type="evidence" value="ECO:0007669"/>
    <property type="project" value="TreeGrafter"/>
</dbReference>
<dbReference type="InterPro" id="IPR037161">
    <property type="entry name" value="Semialdehyde_DH-like_C"/>
</dbReference>